<accession>A0A0F9DZL3</accession>
<organism evidence="2">
    <name type="scientific">marine sediment metagenome</name>
    <dbReference type="NCBI Taxonomy" id="412755"/>
    <lineage>
        <taxon>unclassified sequences</taxon>
        <taxon>metagenomes</taxon>
        <taxon>ecological metagenomes</taxon>
    </lineage>
</organism>
<name>A0A0F9DZL3_9ZZZZ</name>
<evidence type="ECO:0000313" key="2">
    <source>
        <dbReference type="EMBL" id="KKL67238.1"/>
    </source>
</evidence>
<dbReference type="EMBL" id="LAZR01026932">
    <property type="protein sequence ID" value="KKL67238.1"/>
    <property type="molecule type" value="Genomic_DNA"/>
</dbReference>
<keyword evidence="1" id="KW-0472">Membrane</keyword>
<gene>
    <name evidence="2" type="ORF">LCGC14_2137000</name>
</gene>
<reference evidence="2" key="1">
    <citation type="journal article" date="2015" name="Nature">
        <title>Complex archaea that bridge the gap between prokaryotes and eukaryotes.</title>
        <authorList>
            <person name="Spang A."/>
            <person name="Saw J.H."/>
            <person name="Jorgensen S.L."/>
            <person name="Zaremba-Niedzwiedzka K."/>
            <person name="Martijn J."/>
            <person name="Lind A.E."/>
            <person name="van Eijk R."/>
            <person name="Schleper C."/>
            <person name="Guy L."/>
            <person name="Ettema T.J."/>
        </authorList>
    </citation>
    <scope>NUCLEOTIDE SEQUENCE</scope>
</reference>
<proteinExistence type="predicted"/>
<keyword evidence="1" id="KW-0812">Transmembrane</keyword>
<evidence type="ECO:0000256" key="1">
    <source>
        <dbReference type="SAM" id="Phobius"/>
    </source>
</evidence>
<feature type="transmembrane region" description="Helical" evidence="1">
    <location>
        <begin position="151"/>
        <end position="176"/>
    </location>
</feature>
<keyword evidence="1" id="KW-1133">Transmembrane helix</keyword>
<feature type="transmembrane region" description="Helical" evidence="1">
    <location>
        <begin position="112"/>
        <end position="131"/>
    </location>
</feature>
<comment type="caution">
    <text evidence="2">The sequence shown here is derived from an EMBL/GenBank/DDBJ whole genome shotgun (WGS) entry which is preliminary data.</text>
</comment>
<dbReference type="AlphaFoldDB" id="A0A0F9DZL3"/>
<protein>
    <submittedName>
        <fullName evidence="2">Uncharacterized protein</fullName>
    </submittedName>
</protein>
<dbReference type="Pfam" id="PF04307">
    <property type="entry name" value="YdjM"/>
    <property type="match status" value="1"/>
</dbReference>
<feature type="transmembrane region" description="Helical" evidence="1">
    <location>
        <begin position="28"/>
        <end position="49"/>
    </location>
</feature>
<dbReference type="InterPro" id="IPR007404">
    <property type="entry name" value="YdjM-like"/>
</dbReference>
<feature type="transmembrane region" description="Helical" evidence="1">
    <location>
        <begin position="69"/>
        <end position="91"/>
    </location>
</feature>
<sequence>MIKEERFNSLLYIINSLPFTPYHFGPGLLIALLFLSFIDFPTFLIASVIVDIEPFLVLTFNLNYPLHGFLHSFLGGTIIALILAVIMTKIREYFTPIMSFFKIEQKISFKKILFASLLGIYIHILLDSPIYTDIRPFFPLDFNPFYRTTSLSGLLETICVWCFLAGIIVYIIRLIIYAIKNRNEKNNSDENNTPNLEHRTII</sequence>